<evidence type="ECO:0000313" key="2">
    <source>
        <dbReference type="EMBL" id="SNT15506.1"/>
    </source>
</evidence>
<dbReference type="Proteomes" id="UP000198284">
    <property type="component" value="Unassembled WGS sequence"/>
</dbReference>
<protein>
    <submittedName>
        <fullName evidence="2">Uncharacterized protein</fullName>
    </submittedName>
</protein>
<keyword evidence="3" id="KW-1185">Reference proteome</keyword>
<proteinExistence type="predicted"/>
<sequence length="40" mass="4260">MKLYVAAAVIALTATATLINACLLHTSTQHARPVNLVQLK</sequence>
<evidence type="ECO:0000256" key="1">
    <source>
        <dbReference type="SAM" id="SignalP"/>
    </source>
</evidence>
<dbReference type="EMBL" id="FZOT01000015">
    <property type="protein sequence ID" value="SNT15506.1"/>
    <property type="molecule type" value="Genomic_DNA"/>
</dbReference>
<name>A0A239KAN2_9BURK</name>
<gene>
    <name evidence="2" type="ORF">SAMN06265795_11584</name>
</gene>
<reference evidence="2 3" key="1">
    <citation type="submission" date="2017-06" db="EMBL/GenBank/DDBJ databases">
        <authorList>
            <person name="Kim H.J."/>
            <person name="Triplett B.A."/>
        </authorList>
    </citation>
    <scope>NUCLEOTIDE SEQUENCE [LARGE SCALE GENOMIC DNA]</scope>
    <source>
        <strain evidence="2 3">U15</strain>
    </source>
</reference>
<evidence type="ECO:0000313" key="3">
    <source>
        <dbReference type="Proteomes" id="UP000198284"/>
    </source>
</evidence>
<keyword evidence="1" id="KW-0732">Signal</keyword>
<organism evidence="2 3">
    <name type="scientific">Noviherbaspirillum humi</name>
    <dbReference type="NCBI Taxonomy" id="1688639"/>
    <lineage>
        <taxon>Bacteria</taxon>
        <taxon>Pseudomonadati</taxon>
        <taxon>Pseudomonadota</taxon>
        <taxon>Betaproteobacteria</taxon>
        <taxon>Burkholderiales</taxon>
        <taxon>Oxalobacteraceae</taxon>
        <taxon>Noviherbaspirillum</taxon>
    </lineage>
</organism>
<feature type="chain" id="PRO_5012941216" evidence="1">
    <location>
        <begin position="22"/>
        <end position="40"/>
    </location>
</feature>
<dbReference type="AlphaFoldDB" id="A0A239KAN2"/>
<accession>A0A239KAN2</accession>
<feature type="signal peptide" evidence="1">
    <location>
        <begin position="1"/>
        <end position="21"/>
    </location>
</feature>
<dbReference type="RefSeq" id="WP_281255031.1">
    <property type="nucleotide sequence ID" value="NZ_FZOT01000015.1"/>
</dbReference>